<feature type="compositionally biased region" description="Acidic residues" evidence="1">
    <location>
        <begin position="190"/>
        <end position="220"/>
    </location>
</feature>
<dbReference type="AlphaFoldDB" id="A0ABD2PUH4"/>
<dbReference type="SMART" id="SM00394">
    <property type="entry name" value="RIIa"/>
    <property type="match status" value="1"/>
</dbReference>
<dbReference type="Pfam" id="PF02197">
    <property type="entry name" value="RIIa"/>
    <property type="match status" value="1"/>
</dbReference>
<dbReference type="InterPro" id="IPR003117">
    <property type="entry name" value="cAMP_dep_PK_reg_su_I/II_a/b"/>
</dbReference>
<feature type="region of interest" description="Disordered" evidence="1">
    <location>
        <begin position="176"/>
        <end position="256"/>
    </location>
</feature>
<comment type="caution">
    <text evidence="3">The sequence shown here is derived from an EMBL/GenBank/DDBJ whole genome shotgun (WGS) entry which is preliminary data.</text>
</comment>
<dbReference type="Proteomes" id="UP001626550">
    <property type="component" value="Unassembled WGS sequence"/>
</dbReference>
<dbReference type="InterPro" id="IPR047579">
    <property type="entry name" value="DD_CABYR_SP17"/>
</dbReference>
<keyword evidence="3" id="KW-0808">Transferase</keyword>
<reference evidence="3 4" key="1">
    <citation type="submission" date="2024-11" db="EMBL/GenBank/DDBJ databases">
        <title>Adaptive evolution of stress response genes in parasites aligns with host niche diversity.</title>
        <authorList>
            <person name="Hahn C."/>
            <person name="Resl P."/>
        </authorList>
    </citation>
    <scope>NUCLEOTIDE SEQUENCE [LARGE SCALE GENOMIC DNA]</scope>
    <source>
        <strain evidence="3">EGGRZ-B1_66</strain>
        <tissue evidence="3">Body</tissue>
    </source>
</reference>
<sequence>MAAPISNTKIRAPLGFGSLLEGVTKEVLRYQPDDIYDFCFKYFTDLLKLRDGRSCAHALNFLKPKSEIEEREEALYQSYRDREPDRIKEDMAEPVQPEDPSTIDLPSEFKDSNAISGISMETQNGSENETQSFGDLNTDEKGEKIVENVIMNSIKQVTEDDSLAGEELKSEVAKENEENIAFKLSRGETADEEKPEIVEPDTEAANEEQPETVMPDVEEMEPTKEQEKAEIELPDAEDVMGEKQQIEEPEEGHDAS</sequence>
<protein>
    <submittedName>
        <fullName evidence="3">Neurogranin (Protein kinase C substrate, RC3)</fullName>
    </submittedName>
</protein>
<dbReference type="CDD" id="cd12100">
    <property type="entry name" value="DD_CABYR_SP17"/>
    <property type="match status" value="1"/>
</dbReference>
<evidence type="ECO:0000256" key="1">
    <source>
        <dbReference type="SAM" id="MobiDB-lite"/>
    </source>
</evidence>
<feature type="domain" description="RIIa" evidence="2">
    <location>
        <begin position="14"/>
        <end position="51"/>
    </location>
</feature>
<evidence type="ECO:0000313" key="3">
    <source>
        <dbReference type="EMBL" id="KAL3310825.1"/>
    </source>
</evidence>
<evidence type="ECO:0000259" key="2">
    <source>
        <dbReference type="SMART" id="SM00394"/>
    </source>
</evidence>
<feature type="compositionally biased region" description="Basic and acidic residues" evidence="1">
    <location>
        <begin position="221"/>
        <end position="231"/>
    </location>
</feature>
<gene>
    <name evidence="3" type="primary">SPA17</name>
    <name evidence="3" type="ORF">Ciccas_010604</name>
</gene>
<feature type="compositionally biased region" description="Basic and acidic residues" evidence="1">
    <location>
        <begin position="240"/>
        <end position="256"/>
    </location>
</feature>
<dbReference type="PANTHER" id="PTHR10699">
    <property type="entry name" value="NEUROMODULIN"/>
    <property type="match status" value="1"/>
</dbReference>
<keyword evidence="3" id="KW-0418">Kinase</keyword>
<name>A0ABD2PUH4_9PLAT</name>
<accession>A0ABD2PUH4</accession>
<organism evidence="3 4">
    <name type="scientific">Cichlidogyrus casuarinus</name>
    <dbReference type="NCBI Taxonomy" id="1844966"/>
    <lineage>
        <taxon>Eukaryota</taxon>
        <taxon>Metazoa</taxon>
        <taxon>Spiralia</taxon>
        <taxon>Lophotrochozoa</taxon>
        <taxon>Platyhelminthes</taxon>
        <taxon>Monogenea</taxon>
        <taxon>Monopisthocotylea</taxon>
        <taxon>Dactylogyridea</taxon>
        <taxon>Ancyrocephalidae</taxon>
        <taxon>Cichlidogyrus</taxon>
    </lineage>
</organism>
<dbReference type="GO" id="GO:0016301">
    <property type="term" value="F:kinase activity"/>
    <property type="evidence" value="ECO:0007669"/>
    <property type="project" value="UniProtKB-KW"/>
</dbReference>
<proteinExistence type="predicted"/>
<keyword evidence="4" id="KW-1185">Reference proteome</keyword>
<dbReference type="Gene3D" id="1.20.890.10">
    <property type="entry name" value="cAMP-dependent protein kinase regulatory subunit, dimerization-anchoring domain"/>
    <property type="match status" value="1"/>
</dbReference>
<dbReference type="PANTHER" id="PTHR10699:SF11">
    <property type="entry name" value="IGLOO, ISOFORM A"/>
    <property type="match status" value="1"/>
</dbReference>
<evidence type="ECO:0000313" key="4">
    <source>
        <dbReference type="Proteomes" id="UP001626550"/>
    </source>
</evidence>
<dbReference type="SUPFAM" id="SSF47391">
    <property type="entry name" value="Dimerization-anchoring domain of cAMP-dependent PK regulatory subunit"/>
    <property type="match status" value="1"/>
</dbReference>
<dbReference type="EMBL" id="JBJKFK010002627">
    <property type="protein sequence ID" value="KAL3310825.1"/>
    <property type="molecule type" value="Genomic_DNA"/>
</dbReference>